<dbReference type="PANTHER" id="PTHR43181">
    <property type="entry name" value="2-C-METHYL-D-ERYTHRITOL 2,4-CYCLODIPHOSPHATE SYNTHASE, CHLOROPLASTIC"/>
    <property type="match status" value="1"/>
</dbReference>
<dbReference type="CDD" id="cd00554">
    <property type="entry name" value="MECDP_synthase"/>
    <property type="match status" value="1"/>
</dbReference>
<dbReference type="GO" id="GO:0046872">
    <property type="term" value="F:metal ion binding"/>
    <property type="evidence" value="ECO:0007669"/>
    <property type="project" value="UniProtKB-KW"/>
</dbReference>
<evidence type="ECO:0000256" key="8">
    <source>
        <dbReference type="HAMAP-Rule" id="MF_00107"/>
    </source>
</evidence>
<feature type="site" description="Transition state stabilizer" evidence="8">
    <location>
        <position position="133"/>
    </location>
</feature>
<keyword evidence="7 8" id="KW-0456">Lyase</keyword>
<comment type="subunit">
    <text evidence="8">Homotrimer.</text>
</comment>
<feature type="binding site" evidence="8">
    <location>
        <begin position="34"/>
        <end position="35"/>
    </location>
    <ligand>
        <name>4-CDP-2-C-methyl-D-erythritol 2-phosphate</name>
        <dbReference type="ChEBI" id="CHEBI:57919"/>
    </ligand>
</feature>
<feature type="binding site" evidence="8">
    <location>
        <position position="42"/>
    </location>
    <ligand>
        <name>a divalent metal cation</name>
        <dbReference type="ChEBI" id="CHEBI:60240"/>
    </ligand>
</feature>
<dbReference type="GO" id="GO:0019288">
    <property type="term" value="P:isopentenyl diphosphate biosynthetic process, methylerythritol 4-phosphate pathway"/>
    <property type="evidence" value="ECO:0007669"/>
    <property type="project" value="UniProtKB-UniRule"/>
</dbReference>
<dbReference type="NCBIfam" id="TIGR00151">
    <property type="entry name" value="ispF"/>
    <property type="match status" value="1"/>
</dbReference>
<evidence type="ECO:0000313" key="12">
    <source>
        <dbReference type="EMBL" id="SHI99883.1"/>
    </source>
</evidence>
<feature type="binding site" evidence="8">
    <location>
        <position position="10"/>
    </location>
    <ligand>
        <name>a divalent metal cation</name>
        <dbReference type="ChEBI" id="CHEBI:60240"/>
    </ligand>
</feature>
<dbReference type="GO" id="GO:0016114">
    <property type="term" value="P:terpenoid biosynthetic process"/>
    <property type="evidence" value="ECO:0007669"/>
    <property type="project" value="InterPro"/>
</dbReference>
<dbReference type="PROSITE" id="PS01350">
    <property type="entry name" value="ISPF"/>
    <property type="match status" value="1"/>
</dbReference>
<dbReference type="InterPro" id="IPR024320">
    <property type="entry name" value="LPG_synthase_C"/>
</dbReference>
<evidence type="ECO:0000256" key="2">
    <source>
        <dbReference type="ARBA" id="ARBA00004709"/>
    </source>
</evidence>
<evidence type="ECO:0000256" key="1">
    <source>
        <dbReference type="ARBA" id="ARBA00000200"/>
    </source>
</evidence>
<dbReference type="Gene3D" id="3.40.630.30">
    <property type="match status" value="1"/>
</dbReference>
<feature type="binding site" evidence="8">
    <location>
        <begin position="132"/>
        <end position="135"/>
    </location>
    <ligand>
        <name>4-CDP-2-C-methyl-D-erythritol 2-phosphate</name>
        <dbReference type="ChEBI" id="CHEBI:57919"/>
    </ligand>
</feature>
<evidence type="ECO:0000313" key="13">
    <source>
        <dbReference type="Proteomes" id="UP000184342"/>
    </source>
</evidence>
<protein>
    <recommendedName>
        <fullName evidence="4 8">2-C-methyl-D-erythritol 2,4-cyclodiphosphate synthase</fullName>
        <shortName evidence="8">MECDP-synthase</shortName>
        <shortName evidence="8">MECPP-synthase</shortName>
        <shortName evidence="8">MECPS</shortName>
        <ecNumber evidence="4 8">4.6.1.12</ecNumber>
    </recommendedName>
</protein>
<evidence type="ECO:0000259" key="10">
    <source>
        <dbReference type="Pfam" id="PF02542"/>
    </source>
</evidence>
<dbReference type="PANTHER" id="PTHR43181:SF1">
    <property type="entry name" value="2-C-METHYL-D-ERYTHRITOL 2,4-CYCLODIPHOSPHATE SYNTHASE, CHLOROPLASTIC"/>
    <property type="match status" value="1"/>
</dbReference>
<proteinExistence type="inferred from homology"/>
<dbReference type="STRING" id="1122934.SAMN02745691_01170"/>
<evidence type="ECO:0000256" key="6">
    <source>
        <dbReference type="ARBA" id="ARBA00023229"/>
    </source>
</evidence>
<dbReference type="EC" id="4.6.1.12" evidence="4 8"/>
<feature type="site" description="Transition state stabilizer" evidence="8">
    <location>
        <position position="34"/>
    </location>
</feature>
<dbReference type="GO" id="GO:0008685">
    <property type="term" value="F:2-C-methyl-D-erythritol 2,4-cyclodiphosphate synthase activity"/>
    <property type="evidence" value="ECO:0007669"/>
    <property type="project" value="UniProtKB-UniRule"/>
</dbReference>
<evidence type="ECO:0000256" key="9">
    <source>
        <dbReference type="RuleBase" id="RU004395"/>
    </source>
</evidence>
<evidence type="ECO:0000256" key="3">
    <source>
        <dbReference type="ARBA" id="ARBA00008480"/>
    </source>
</evidence>
<accession>A0A1M6FQE1</accession>
<feature type="binding site" evidence="8">
    <location>
        <begin position="8"/>
        <end position="10"/>
    </location>
    <ligand>
        <name>4-CDP-2-C-methyl-D-erythritol 2-phosphate</name>
        <dbReference type="ChEBI" id="CHEBI:57919"/>
    </ligand>
</feature>
<dbReference type="HAMAP" id="MF_00107">
    <property type="entry name" value="IspF"/>
    <property type="match status" value="1"/>
</dbReference>
<reference evidence="12 13" key="1">
    <citation type="submission" date="2016-11" db="EMBL/GenBank/DDBJ databases">
        <authorList>
            <person name="Jaros S."/>
            <person name="Januszkiewicz K."/>
            <person name="Wedrychowicz H."/>
        </authorList>
    </citation>
    <scope>NUCLEOTIDE SEQUENCE [LARGE SCALE GENOMIC DNA]</scope>
    <source>
        <strain evidence="12 13">DSM 15970</strain>
    </source>
</reference>
<feature type="domain" description="Phosphatidylglycerol lysyltransferase C-terminal" evidence="11">
    <location>
        <begin position="203"/>
        <end position="465"/>
    </location>
</feature>
<sequence>MRVGMGYDVHRLVEGRRLILGGVEIPYERGLEGHSDADVVTHAVMDALLGAAGLGDIGEHFPDSDEQYRNISSIRLLEKVGDKLRKKWFQISNIDATIIAQHPKLSPYKKAMIKNISAALGIPENQINIKATTEEGMGFTGNGEGISAHAITLLTENSPEVVYDEIISDSRRLHELKSVDYNMLKWYFSLRHPGTCESVILDAYLWRHYYNTRYYFNDKGLMWIFTNKDEVFTNIPLCRNEDLQECFEDVQDYFNTKLGMKLRVYLADEEAVDILNLPEDKYIVEEDRRYFDYIYDAESLRNLAGRKFHKKKNHVNSFKKEYEGRYEFKRLGCENILEILVFLKEWNAERDIEDEYNRVDYELLGIESVLKNCQILKFRMGGIYLDGKLEAFSMGSYADEEKTAYIHIEKANPRINGLYAFINQQFLINLFPEAEKVNREDDMGLEGLRKAKLSYQPIALVKKFNIIQK</sequence>
<dbReference type="UniPathway" id="UPA00056">
    <property type="reaction ID" value="UER00095"/>
</dbReference>
<comment type="catalytic activity">
    <reaction evidence="1 8 9">
        <text>4-CDP-2-C-methyl-D-erythritol 2-phosphate = 2-C-methyl-D-erythritol 2,4-cyclic diphosphate + CMP</text>
        <dbReference type="Rhea" id="RHEA:23864"/>
        <dbReference type="ChEBI" id="CHEBI:57919"/>
        <dbReference type="ChEBI" id="CHEBI:58483"/>
        <dbReference type="ChEBI" id="CHEBI:60377"/>
        <dbReference type="EC" id="4.6.1.12"/>
    </reaction>
</comment>
<gene>
    <name evidence="8" type="primary">ispF</name>
    <name evidence="12" type="ORF">SAMN02745691_01170</name>
</gene>
<keyword evidence="13" id="KW-1185">Reference proteome</keyword>
<comment type="function">
    <text evidence="8">Involved in the biosynthesis of isopentenyl diphosphate (IPP) and dimethylallyl diphosphate (DMAPP), two major building blocks of isoprenoid compounds. Catalyzes the conversion of 4-diphosphocytidyl-2-C-methyl-D-erythritol 2-phosphate (CDP-ME2P) to 2-C-methyl-D-erythritol 2,4-cyclodiphosphate (ME-CPP) with a corresponding release of cytidine 5-monophosphate (CMP).</text>
</comment>
<feature type="binding site" evidence="8">
    <location>
        <position position="8"/>
    </location>
    <ligand>
        <name>a divalent metal cation</name>
        <dbReference type="ChEBI" id="CHEBI:60240"/>
    </ligand>
</feature>
<evidence type="ECO:0000256" key="5">
    <source>
        <dbReference type="ARBA" id="ARBA00022723"/>
    </source>
</evidence>
<dbReference type="FunFam" id="3.30.1330.50:FF:000001">
    <property type="entry name" value="2-C-methyl-D-erythritol 2,4-cyclodiphosphate synthase"/>
    <property type="match status" value="1"/>
</dbReference>
<evidence type="ECO:0000256" key="7">
    <source>
        <dbReference type="ARBA" id="ARBA00023239"/>
    </source>
</evidence>
<keyword evidence="6 8" id="KW-0414">Isoprene biosynthesis</keyword>
<dbReference type="InterPro" id="IPR016181">
    <property type="entry name" value="Acyl_CoA_acyltransferase"/>
</dbReference>
<organism evidence="12 13">
    <name type="scientific">Parasporobacterium paucivorans DSM 15970</name>
    <dbReference type="NCBI Taxonomy" id="1122934"/>
    <lineage>
        <taxon>Bacteria</taxon>
        <taxon>Bacillati</taxon>
        <taxon>Bacillota</taxon>
        <taxon>Clostridia</taxon>
        <taxon>Lachnospirales</taxon>
        <taxon>Lachnospiraceae</taxon>
        <taxon>Parasporobacterium</taxon>
    </lineage>
</organism>
<dbReference type="Pfam" id="PF09924">
    <property type="entry name" value="LPG_synthase_C"/>
    <property type="match status" value="1"/>
</dbReference>
<dbReference type="EMBL" id="FQYT01000010">
    <property type="protein sequence ID" value="SHI99883.1"/>
    <property type="molecule type" value="Genomic_DNA"/>
</dbReference>
<dbReference type="SUPFAM" id="SSF69765">
    <property type="entry name" value="IpsF-like"/>
    <property type="match status" value="1"/>
</dbReference>
<dbReference type="AlphaFoldDB" id="A0A1M6FQE1"/>
<feature type="binding site" evidence="8">
    <location>
        <position position="139"/>
    </location>
    <ligand>
        <name>4-CDP-2-C-methyl-D-erythritol 2-phosphate</name>
        <dbReference type="ChEBI" id="CHEBI:57919"/>
    </ligand>
</feature>
<feature type="binding site" evidence="8">
    <location>
        <begin position="61"/>
        <end position="65"/>
    </location>
    <ligand>
        <name>4-CDP-2-C-methyl-D-erythritol 2-phosphate</name>
        <dbReference type="ChEBI" id="CHEBI:57919"/>
    </ligand>
</feature>
<comment type="caution">
    <text evidence="8">Lacks conserved residue(s) required for the propagation of feature annotation.</text>
</comment>
<evidence type="ECO:0000256" key="4">
    <source>
        <dbReference type="ARBA" id="ARBA00012579"/>
    </source>
</evidence>
<dbReference type="Proteomes" id="UP000184342">
    <property type="component" value="Unassembled WGS sequence"/>
</dbReference>
<dbReference type="InterPro" id="IPR020555">
    <property type="entry name" value="MECDP_synthase_CS"/>
</dbReference>
<dbReference type="InterPro" id="IPR036571">
    <property type="entry name" value="MECDP_synthase_sf"/>
</dbReference>
<dbReference type="InterPro" id="IPR003526">
    <property type="entry name" value="MECDP_synthase"/>
</dbReference>
<keyword evidence="5 8" id="KW-0479">Metal-binding</keyword>
<name>A0A1M6FQE1_9FIRM</name>
<dbReference type="Pfam" id="PF02542">
    <property type="entry name" value="YgbB"/>
    <property type="match status" value="1"/>
</dbReference>
<comment type="cofactor">
    <cofactor evidence="8">
        <name>a divalent metal cation</name>
        <dbReference type="ChEBI" id="CHEBI:60240"/>
    </cofactor>
    <text evidence="8">Binds 1 divalent metal cation per subunit.</text>
</comment>
<comment type="pathway">
    <text evidence="2 8">Isoprenoid biosynthesis; isopentenyl diphosphate biosynthesis via DXP pathway; isopentenyl diphosphate from 1-deoxy-D-xylulose 5-phosphate: step 4/6.</text>
</comment>
<dbReference type="Gene3D" id="3.30.1330.50">
    <property type="entry name" value="2-C-methyl-D-erythritol 2,4-cyclodiphosphate synthase"/>
    <property type="match status" value="1"/>
</dbReference>
<feature type="binding site" evidence="8">
    <location>
        <begin position="56"/>
        <end position="58"/>
    </location>
    <ligand>
        <name>4-CDP-2-C-methyl-D-erythritol 2-phosphate</name>
        <dbReference type="ChEBI" id="CHEBI:57919"/>
    </ligand>
</feature>
<dbReference type="SUPFAM" id="SSF55729">
    <property type="entry name" value="Acyl-CoA N-acyltransferases (Nat)"/>
    <property type="match status" value="2"/>
</dbReference>
<evidence type="ECO:0000259" key="11">
    <source>
        <dbReference type="Pfam" id="PF09924"/>
    </source>
</evidence>
<feature type="domain" description="2-C-methyl-D-erythritol 2,4-cyclodiphosphate synthase" evidence="10">
    <location>
        <begin position="1"/>
        <end position="154"/>
    </location>
</feature>
<comment type="similarity">
    <text evidence="3 8 9">Belongs to the IspF family.</text>
</comment>